<evidence type="ECO:0000256" key="1">
    <source>
        <dbReference type="SAM" id="MobiDB-lite"/>
    </source>
</evidence>
<dbReference type="PANTHER" id="PTHR33459">
    <property type="entry name" value="DD-GDCA PROTEIN"/>
    <property type="match status" value="1"/>
</dbReference>
<keyword evidence="3" id="KW-1185">Reference proteome</keyword>
<protein>
    <submittedName>
        <fullName evidence="2">Uncharacterized protein</fullName>
    </submittedName>
</protein>
<dbReference type="InterPro" id="IPR052326">
    <property type="entry name" value="Diff-Dev_Assoc_Protein"/>
</dbReference>
<dbReference type="RefSeq" id="XP_020435721.1">
    <property type="nucleotide sequence ID" value="XM_020573649.1"/>
</dbReference>
<feature type="region of interest" description="Disordered" evidence="1">
    <location>
        <begin position="287"/>
        <end position="309"/>
    </location>
</feature>
<gene>
    <name evidence="2" type="ORF">PPL_02670</name>
</gene>
<dbReference type="AlphaFoldDB" id="D3B2Q6"/>
<dbReference type="EMBL" id="ADBJ01000010">
    <property type="protein sequence ID" value="EFA83604.1"/>
    <property type="molecule type" value="Genomic_DNA"/>
</dbReference>
<dbReference type="OMA" id="KNANICK"/>
<name>D3B2Q6_HETP5</name>
<reference evidence="2 3" key="1">
    <citation type="journal article" date="2011" name="Genome Res.">
        <title>Phylogeny-wide analysis of social amoeba genomes highlights ancient origins for complex intercellular communication.</title>
        <authorList>
            <person name="Heidel A.J."/>
            <person name="Lawal H.M."/>
            <person name="Felder M."/>
            <person name="Schilde C."/>
            <person name="Helps N.R."/>
            <person name="Tunggal B."/>
            <person name="Rivero F."/>
            <person name="John U."/>
            <person name="Schleicher M."/>
            <person name="Eichinger L."/>
            <person name="Platzer M."/>
            <person name="Noegel A.A."/>
            <person name="Schaap P."/>
            <person name="Gloeckner G."/>
        </authorList>
    </citation>
    <scope>NUCLEOTIDE SEQUENCE [LARGE SCALE GENOMIC DNA]</scope>
    <source>
        <strain evidence="3">ATCC 26659 / Pp 5 / PN500</strain>
    </source>
</reference>
<proteinExistence type="predicted"/>
<dbReference type="GeneID" id="31358193"/>
<dbReference type="InParanoid" id="D3B2Q6"/>
<comment type="caution">
    <text evidence="2">The sequence shown here is derived from an EMBL/GenBank/DDBJ whole genome shotgun (WGS) entry which is preliminary data.</text>
</comment>
<accession>D3B2Q6</accession>
<organism evidence="2 3">
    <name type="scientific">Heterostelium pallidum (strain ATCC 26659 / Pp 5 / PN500)</name>
    <name type="common">Cellular slime mold</name>
    <name type="synonym">Polysphondylium pallidum</name>
    <dbReference type="NCBI Taxonomy" id="670386"/>
    <lineage>
        <taxon>Eukaryota</taxon>
        <taxon>Amoebozoa</taxon>
        <taxon>Evosea</taxon>
        <taxon>Eumycetozoa</taxon>
        <taxon>Dictyostelia</taxon>
        <taxon>Acytosteliales</taxon>
        <taxon>Acytosteliaceae</taxon>
        <taxon>Heterostelium</taxon>
    </lineage>
</organism>
<sequence>MSTCCLTIVLVHAGNECKLVDPKSKGGSCTSHKECLYPLVCYHTICSERKPDNGTCSTNSDCASDVTKMKCANGQCILEAANGESCVNRNCVDTSDCLNDVCSSKDCSDDDECGLNYYCSESKCIKATPGGSCSKDSMCLVNEVCSGDKCVEKYSGEIGTVCHSPEQCNVYDGYVCDKNANICKRNSYLDKECYVDSECGGGSCACTGSNKVCVGYDGAMSISACKDMSETVAKCLIDNQCTRTLPETCPKCYNDWLCYQFRCNSNYASDPTYSSLDAKCPKITTTKPKVQTPVNHNNPATHEENENSNSNTGFTLTYSSFLILILSLLTFVLV</sequence>
<feature type="compositionally biased region" description="Polar residues" evidence="1">
    <location>
        <begin position="287"/>
        <end position="300"/>
    </location>
</feature>
<dbReference type="Proteomes" id="UP000001396">
    <property type="component" value="Unassembled WGS sequence"/>
</dbReference>
<evidence type="ECO:0000313" key="3">
    <source>
        <dbReference type="Proteomes" id="UP000001396"/>
    </source>
</evidence>
<dbReference type="PANTHER" id="PTHR33459:SF7">
    <property type="entry name" value="DD-GDCA PROTEIN"/>
    <property type="match status" value="1"/>
</dbReference>
<evidence type="ECO:0000313" key="2">
    <source>
        <dbReference type="EMBL" id="EFA83604.1"/>
    </source>
</evidence>